<dbReference type="EMBL" id="KV425885">
    <property type="protein sequence ID" value="KZW03037.1"/>
    <property type="molecule type" value="Genomic_DNA"/>
</dbReference>
<name>A0A165Q3R9_EXIGL</name>
<organism evidence="1 2">
    <name type="scientific">Exidia glandulosa HHB12029</name>
    <dbReference type="NCBI Taxonomy" id="1314781"/>
    <lineage>
        <taxon>Eukaryota</taxon>
        <taxon>Fungi</taxon>
        <taxon>Dikarya</taxon>
        <taxon>Basidiomycota</taxon>
        <taxon>Agaricomycotina</taxon>
        <taxon>Agaricomycetes</taxon>
        <taxon>Auriculariales</taxon>
        <taxon>Exidiaceae</taxon>
        <taxon>Exidia</taxon>
    </lineage>
</organism>
<dbReference type="STRING" id="1314781.A0A165Q3R9"/>
<evidence type="ECO:0008006" key="3">
    <source>
        <dbReference type="Google" id="ProtNLM"/>
    </source>
</evidence>
<dbReference type="AlphaFoldDB" id="A0A165Q3R9"/>
<keyword evidence="2" id="KW-1185">Reference proteome</keyword>
<accession>A0A165Q3R9</accession>
<gene>
    <name evidence="1" type="ORF">EXIGLDRAFT_744231</name>
</gene>
<reference evidence="1 2" key="1">
    <citation type="journal article" date="2016" name="Mol. Biol. Evol.">
        <title>Comparative Genomics of Early-Diverging Mushroom-Forming Fungi Provides Insights into the Origins of Lignocellulose Decay Capabilities.</title>
        <authorList>
            <person name="Nagy L.G."/>
            <person name="Riley R."/>
            <person name="Tritt A."/>
            <person name="Adam C."/>
            <person name="Daum C."/>
            <person name="Floudas D."/>
            <person name="Sun H."/>
            <person name="Yadav J.S."/>
            <person name="Pangilinan J."/>
            <person name="Larsson K.H."/>
            <person name="Matsuura K."/>
            <person name="Barry K."/>
            <person name="Labutti K."/>
            <person name="Kuo R."/>
            <person name="Ohm R.A."/>
            <person name="Bhattacharya S.S."/>
            <person name="Shirouzu T."/>
            <person name="Yoshinaga Y."/>
            <person name="Martin F.M."/>
            <person name="Grigoriev I.V."/>
            <person name="Hibbett D.S."/>
        </authorList>
    </citation>
    <scope>NUCLEOTIDE SEQUENCE [LARGE SCALE GENOMIC DNA]</scope>
    <source>
        <strain evidence="1 2">HHB12029</strain>
    </source>
</reference>
<protein>
    <recommendedName>
        <fullName evidence="3">F-box domain-containing protein</fullName>
    </recommendedName>
</protein>
<dbReference type="InParanoid" id="A0A165Q3R9"/>
<sequence length="481" mass="54044">MARGLWAYRWQNIYYTTYNHSDSDPSGLGSDLVAKIPTDAAEFAQWVTALQNELVHRSDGETTAPEPRGLFAWIYIIDLDRNVFTINDNTHIRLDKIPRSQDRSGWTVASNRSHPSNVDLPSSIAPSAEYLALYDAIQASLSSTITPPTHFAFGTCAVLMEQLFHNFCFVYNPRSWAKRADIPQFFTVARGIVALATWGDFDLISQLLTYNHTERSDIEPEWTGESRMSTPTHFWHRGVLFVLESGPQTNAQLRSAVGRVVHIWRRCRDIRKRRAVAFVMTLLDVVQVDLSDGSVKHSAPVPLVSRDMLEPCEDDYSARRSGFPHLRKPAPSSPGFAMLKAILTPELPPSSLSAKLPFPVDLVERLLDWCDADTVYALGVTCKSIRSLWLHRPRLAVGPYRLLHSVGDGVFTALDPYGDTVSVCVGGLRFDEYDTEGGCGYNLRLFVRNHRGRQRRNGFATKIIGLSCRPYERGDEECVAP</sequence>
<evidence type="ECO:0000313" key="1">
    <source>
        <dbReference type="EMBL" id="KZW03037.1"/>
    </source>
</evidence>
<evidence type="ECO:0000313" key="2">
    <source>
        <dbReference type="Proteomes" id="UP000077266"/>
    </source>
</evidence>
<proteinExistence type="predicted"/>
<dbReference type="OrthoDB" id="3229878at2759"/>
<dbReference type="Proteomes" id="UP000077266">
    <property type="component" value="Unassembled WGS sequence"/>
</dbReference>